<protein>
    <submittedName>
        <fullName evidence="1">Uncharacterized protein</fullName>
    </submittedName>
</protein>
<evidence type="ECO:0000313" key="1">
    <source>
        <dbReference type="EMBL" id="GJT78076.1"/>
    </source>
</evidence>
<evidence type="ECO:0000313" key="2">
    <source>
        <dbReference type="Proteomes" id="UP001151760"/>
    </source>
</evidence>
<keyword evidence="2" id="KW-1185">Reference proteome</keyword>
<organism evidence="1 2">
    <name type="scientific">Tanacetum coccineum</name>
    <dbReference type="NCBI Taxonomy" id="301880"/>
    <lineage>
        <taxon>Eukaryota</taxon>
        <taxon>Viridiplantae</taxon>
        <taxon>Streptophyta</taxon>
        <taxon>Embryophyta</taxon>
        <taxon>Tracheophyta</taxon>
        <taxon>Spermatophyta</taxon>
        <taxon>Magnoliopsida</taxon>
        <taxon>eudicotyledons</taxon>
        <taxon>Gunneridae</taxon>
        <taxon>Pentapetalae</taxon>
        <taxon>asterids</taxon>
        <taxon>campanulids</taxon>
        <taxon>Asterales</taxon>
        <taxon>Asteraceae</taxon>
        <taxon>Asteroideae</taxon>
        <taxon>Anthemideae</taxon>
        <taxon>Anthemidinae</taxon>
        <taxon>Tanacetum</taxon>
    </lineage>
</organism>
<reference evidence="1" key="1">
    <citation type="journal article" date="2022" name="Int. J. Mol. Sci.">
        <title>Draft Genome of Tanacetum Coccineum: Genomic Comparison of Closely Related Tanacetum-Family Plants.</title>
        <authorList>
            <person name="Yamashiro T."/>
            <person name="Shiraishi A."/>
            <person name="Nakayama K."/>
            <person name="Satake H."/>
        </authorList>
    </citation>
    <scope>NUCLEOTIDE SEQUENCE</scope>
</reference>
<name>A0ABQ5GQY4_9ASTR</name>
<comment type="caution">
    <text evidence="1">The sequence shown here is derived from an EMBL/GenBank/DDBJ whole genome shotgun (WGS) entry which is preliminary data.</text>
</comment>
<dbReference type="Proteomes" id="UP001151760">
    <property type="component" value="Unassembled WGS sequence"/>
</dbReference>
<accession>A0ABQ5GQY4</accession>
<dbReference type="EMBL" id="BQNB010018770">
    <property type="protein sequence ID" value="GJT78076.1"/>
    <property type="molecule type" value="Genomic_DNA"/>
</dbReference>
<proteinExistence type="predicted"/>
<gene>
    <name evidence="1" type="ORF">Tco_1044801</name>
</gene>
<reference evidence="1" key="2">
    <citation type="submission" date="2022-01" db="EMBL/GenBank/DDBJ databases">
        <authorList>
            <person name="Yamashiro T."/>
            <person name="Shiraishi A."/>
            <person name="Satake H."/>
            <person name="Nakayama K."/>
        </authorList>
    </citation>
    <scope>NUCLEOTIDE SEQUENCE</scope>
</reference>
<sequence>MRGLIDQTPKNRLSIFYLPIPVISNEIASRTAGVGDIVWSVRDLKDAHPLSASPFGLYQCIIRNRDHHCGKSPVASIGGRSLDPAARLWCYAFDWSVVEVQFEVIKHEIYTRSHEVTISMVWDDFKVLMREEFCPSKEMKKLETELWKLWNHAMVGTGHAAYTVTPRP</sequence>